<dbReference type="Pfam" id="PF01261">
    <property type="entry name" value="AP_endonuc_2"/>
    <property type="match status" value="1"/>
</dbReference>
<organism evidence="2 3">
    <name type="scientific">Candidatus Segetimicrobium genomatis</name>
    <dbReference type="NCBI Taxonomy" id="2569760"/>
    <lineage>
        <taxon>Bacteria</taxon>
        <taxon>Bacillati</taxon>
        <taxon>Candidatus Sysuimicrobiota</taxon>
        <taxon>Candidatus Sysuimicrobiia</taxon>
        <taxon>Candidatus Sysuimicrobiales</taxon>
        <taxon>Candidatus Segetimicrobiaceae</taxon>
        <taxon>Candidatus Segetimicrobium</taxon>
    </lineage>
</organism>
<evidence type="ECO:0000259" key="1">
    <source>
        <dbReference type="Pfam" id="PF01261"/>
    </source>
</evidence>
<sequence>MELGLSTSLLGPGALPEGLAVFGAAGVPWVEIHGYMPEEFDFSDAALIDATRRALERCHIRLWSCHSPSGEAVDLASSDADLRRRSRAVLEEAMRASAALGARIFVCDAARPHTGDSPAQADARRRLYADGLRVLLDGAARLGLRFVIENQPRGGARFVSPEDFLRLEGEYGLVGLEACWDTGHGWIAGQAAEAACRLGPRLATIHAHDNDGKGDRHWLPSKGGIAWAPFLACLRRIGYGGPFMMELGPPDPRTPEAVQRLVDDAVTVYHRLVEPGPG</sequence>
<dbReference type="AlphaFoldDB" id="A0A537K3A4"/>
<dbReference type="InterPro" id="IPR036237">
    <property type="entry name" value="Xyl_isomerase-like_sf"/>
</dbReference>
<proteinExistence type="predicted"/>
<dbReference type="Gene3D" id="3.20.20.150">
    <property type="entry name" value="Divalent-metal-dependent TIM barrel enzymes"/>
    <property type="match status" value="1"/>
</dbReference>
<evidence type="ECO:0000313" key="3">
    <source>
        <dbReference type="Proteomes" id="UP000318509"/>
    </source>
</evidence>
<evidence type="ECO:0000313" key="2">
    <source>
        <dbReference type="EMBL" id="TMI90240.1"/>
    </source>
</evidence>
<feature type="domain" description="Xylose isomerase-like TIM barrel" evidence="1">
    <location>
        <begin position="24"/>
        <end position="261"/>
    </location>
</feature>
<protein>
    <submittedName>
        <fullName evidence="2">Sugar phosphate isomerase/epimerase</fullName>
    </submittedName>
</protein>
<dbReference type="InterPro" id="IPR050312">
    <property type="entry name" value="IolE/XylAMocC-like"/>
</dbReference>
<keyword evidence="2" id="KW-0413">Isomerase</keyword>
<dbReference type="PANTHER" id="PTHR12110">
    <property type="entry name" value="HYDROXYPYRUVATE ISOMERASE"/>
    <property type="match status" value="1"/>
</dbReference>
<dbReference type="InterPro" id="IPR013022">
    <property type="entry name" value="Xyl_isomerase-like_TIM-brl"/>
</dbReference>
<accession>A0A537K3A4</accession>
<dbReference type="Proteomes" id="UP000318509">
    <property type="component" value="Unassembled WGS sequence"/>
</dbReference>
<dbReference type="EMBL" id="VBAK01000114">
    <property type="protein sequence ID" value="TMI90240.1"/>
    <property type="molecule type" value="Genomic_DNA"/>
</dbReference>
<dbReference type="SUPFAM" id="SSF51658">
    <property type="entry name" value="Xylose isomerase-like"/>
    <property type="match status" value="1"/>
</dbReference>
<name>A0A537K3A4_9BACT</name>
<gene>
    <name evidence="2" type="ORF">E6H00_07395</name>
</gene>
<comment type="caution">
    <text evidence="2">The sequence shown here is derived from an EMBL/GenBank/DDBJ whole genome shotgun (WGS) entry which is preliminary data.</text>
</comment>
<dbReference type="GO" id="GO:0016853">
    <property type="term" value="F:isomerase activity"/>
    <property type="evidence" value="ECO:0007669"/>
    <property type="project" value="UniProtKB-KW"/>
</dbReference>
<reference evidence="2 3" key="1">
    <citation type="journal article" date="2019" name="Nat. Microbiol.">
        <title>Mediterranean grassland soil C-N compound turnover is dependent on rainfall and depth, and is mediated by genomically divergent microorganisms.</title>
        <authorList>
            <person name="Diamond S."/>
            <person name="Andeer P.F."/>
            <person name="Li Z."/>
            <person name="Crits-Christoph A."/>
            <person name="Burstein D."/>
            <person name="Anantharaman K."/>
            <person name="Lane K.R."/>
            <person name="Thomas B.C."/>
            <person name="Pan C."/>
            <person name="Northen T.R."/>
            <person name="Banfield J.F."/>
        </authorList>
    </citation>
    <scope>NUCLEOTIDE SEQUENCE [LARGE SCALE GENOMIC DNA]</scope>
    <source>
        <strain evidence="2">NP_3</strain>
    </source>
</reference>